<reference evidence="1 2" key="1">
    <citation type="submission" date="2018-09" db="EMBL/GenBank/DDBJ databases">
        <title>A high-quality reference genome of wild soybean provides a powerful tool to mine soybean genomes.</title>
        <authorList>
            <person name="Xie M."/>
            <person name="Chung C.Y.L."/>
            <person name="Li M.-W."/>
            <person name="Wong F.-L."/>
            <person name="Chan T.-F."/>
            <person name="Lam H.-M."/>
        </authorList>
    </citation>
    <scope>NUCLEOTIDE SEQUENCE [LARGE SCALE GENOMIC DNA]</scope>
    <source>
        <strain evidence="2">cv. W05</strain>
        <tissue evidence="1">Hypocotyl of etiolated seedlings</tissue>
    </source>
</reference>
<gene>
    <name evidence="1" type="ORF">D0Y65_052581</name>
</gene>
<dbReference type="AlphaFoldDB" id="A0A445FLM1"/>
<evidence type="ECO:0000313" key="1">
    <source>
        <dbReference type="EMBL" id="RZB49740.1"/>
    </source>
</evidence>
<dbReference type="PANTHER" id="PTHR43167:SF1">
    <property type="entry name" value="PUTATIVE (AFU_ORTHOLOGUE AFUA_6G01830)-RELATED"/>
    <property type="match status" value="1"/>
</dbReference>
<dbReference type="InterPro" id="IPR009902">
    <property type="entry name" value="DUF1442"/>
</dbReference>
<dbReference type="EMBL" id="QZWG01000019">
    <property type="protein sequence ID" value="RZB49740.1"/>
    <property type="molecule type" value="Genomic_DNA"/>
</dbReference>
<sequence length="138" mass="15117">MEQNPLCSVLTTCNNQKRQFGSWGVQQEGSNEFVSALAAGMKAKLIVEVASRASPSTIALAAAARQTGGRLVSILPVPVLDESQEVIKNSGLKDQVEFRTEDPSKILPYCENIDFSLVDCKDENYARLFNLLDVNPTR</sequence>
<dbReference type="PANTHER" id="PTHR43167">
    <property type="entry name" value="PUTATIVE (AFU_ORTHOLOGUE AFUA_6G01830)-RELATED"/>
    <property type="match status" value="1"/>
</dbReference>
<dbReference type="Gene3D" id="3.40.50.150">
    <property type="entry name" value="Vaccinia Virus protein VP39"/>
    <property type="match status" value="1"/>
</dbReference>
<dbReference type="Proteomes" id="UP000289340">
    <property type="component" value="Chromosome 19"/>
</dbReference>
<accession>A0A445FLM1</accession>
<name>A0A445FLM1_GLYSO</name>
<dbReference type="Pfam" id="PF07279">
    <property type="entry name" value="DUF1442"/>
    <property type="match status" value="1"/>
</dbReference>
<organism evidence="1 2">
    <name type="scientific">Glycine soja</name>
    <name type="common">Wild soybean</name>
    <dbReference type="NCBI Taxonomy" id="3848"/>
    <lineage>
        <taxon>Eukaryota</taxon>
        <taxon>Viridiplantae</taxon>
        <taxon>Streptophyta</taxon>
        <taxon>Embryophyta</taxon>
        <taxon>Tracheophyta</taxon>
        <taxon>Spermatophyta</taxon>
        <taxon>Magnoliopsida</taxon>
        <taxon>eudicotyledons</taxon>
        <taxon>Gunneridae</taxon>
        <taxon>Pentapetalae</taxon>
        <taxon>rosids</taxon>
        <taxon>fabids</taxon>
        <taxon>Fabales</taxon>
        <taxon>Fabaceae</taxon>
        <taxon>Papilionoideae</taxon>
        <taxon>50 kb inversion clade</taxon>
        <taxon>NPAAA clade</taxon>
        <taxon>indigoferoid/millettioid clade</taxon>
        <taxon>Phaseoleae</taxon>
        <taxon>Glycine</taxon>
        <taxon>Glycine subgen. Soja</taxon>
    </lineage>
</organism>
<dbReference type="SMR" id="A0A445FLM1"/>
<dbReference type="InterPro" id="IPR029063">
    <property type="entry name" value="SAM-dependent_MTases_sf"/>
</dbReference>
<keyword evidence="2" id="KW-1185">Reference proteome</keyword>
<evidence type="ECO:0000313" key="2">
    <source>
        <dbReference type="Proteomes" id="UP000289340"/>
    </source>
</evidence>
<protein>
    <submittedName>
        <fullName evidence="1">Uncharacterized protein</fullName>
    </submittedName>
</protein>
<dbReference type="SUPFAM" id="SSF53335">
    <property type="entry name" value="S-adenosyl-L-methionine-dependent methyltransferases"/>
    <property type="match status" value="1"/>
</dbReference>
<comment type="caution">
    <text evidence="1">The sequence shown here is derived from an EMBL/GenBank/DDBJ whole genome shotgun (WGS) entry which is preliminary data.</text>
</comment>
<proteinExistence type="predicted"/>